<evidence type="ECO:0000313" key="4">
    <source>
        <dbReference type="Proteomes" id="UP001595528"/>
    </source>
</evidence>
<dbReference type="Gene3D" id="3.30.450.180">
    <property type="match status" value="1"/>
</dbReference>
<feature type="compositionally biased region" description="Low complexity" evidence="1">
    <location>
        <begin position="10"/>
        <end position="19"/>
    </location>
</feature>
<dbReference type="PANTHER" id="PTHR35010">
    <property type="entry name" value="BLL4672 PROTEIN-RELATED"/>
    <property type="match status" value="1"/>
</dbReference>
<dbReference type="Gene3D" id="1.10.260.40">
    <property type="entry name" value="lambda repressor-like DNA-binding domains"/>
    <property type="match status" value="1"/>
</dbReference>
<accession>A0ABV7KXL7</accession>
<dbReference type="PANTHER" id="PTHR35010:SF4">
    <property type="entry name" value="BLL5781 PROTEIN"/>
    <property type="match status" value="1"/>
</dbReference>
<dbReference type="SUPFAM" id="SSF47413">
    <property type="entry name" value="lambda repressor-like DNA-binding domains"/>
    <property type="match status" value="1"/>
</dbReference>
<sequence>MDRNAAASQSTSGRTEPGRTGPGRAGTGRAATGRRQARARSSFGDLLRYWRGKRRMSQLELALAGEISQRHVSFLESGRANPSRTMVFLLGNLLDVPLRHQNLMLQAAGFAPAFRESDLEEAELAAVRQALTFILKSQEPYPAIVVDRGWNLLMQNGASARLLGALLGPLPPGGEPPNAFRLTLDPAGLRRYIVNWEEVAAHLAHRIHQELDAMGPHDPAAEELEALLASDGMPEKGKVLDWAELPGPTLNVVLEMDGTRAAFFTTLTTLGTAMDVTLQDLRIETWYPADEATAALFQPGGPFAAP</sequence>
<feature type="compositionally biased region" description="Low complexity" evidence="1">
    <location>
        <begin position="27"/>
        <end position="39"/>
    </location>
</feature>
<dbReference type="PROSITE" id="PS50943">
    <property type="entry name" value="HTH_CROC1"/>
    <property type="match status" value="1"/>
</dbReference>
<feature type="region of interest" description="Disordered" evidence="1">
    <location>
        <begin position="1"/>
        <end position="39"/>
    </location>
</feature>
<comment type="caution">
    <text evidence="3">The sequence shown here is derived from an EMBL/GenBank/DDBJ whole genome shotgun (WGS) entry which is preliminary data.</text>
</comment>
<dbReference type="Proteomes" id="UP001595528">
    <property type="component" value="Unassembled WGS sequence"/>
</dbReference>
<dbReference type="InterPro" id="IPR041413">
    <property type="entry name" value="MLTR_LBD"/>
</dbReference>
<dbReference type="InterPro" id="IPR001387">
    <property type="entry name" value="Cro/C1-type_HTH"/>
</dbReference>
<dbReference type="EMBL" id="JBHRTR010000019">
    <property type="protein sequence ID" value="MFC3227059.1"/>
    <property type="molecule type" value="Genomic_DNA"/>
</dbReference>
<organism evidence="3 4">
    <name type="scientific">Marinibaculum pumilum</name>
    <dbReference type="NCBI Taxonomy" id="1766165"/>
    <lineage>
        <taxon>Bacteria</taxon>
        <taxon>Pseudomonadati</taxon>
        <taxon>Pseudomonadota</taxon>
        <taxon>Alphaproteobacteria</taxon>
        <taxon>Rhodospirillales</taxon>
        <taxon>Rhodospirillaceae</taxon>
        <taxon>Marinibaculum</taxon>
    </lineage>
</organism>
<evidence type="ECO:0000313" key="3">
    <source>
        <dbReference type="EMBL" id="MFC3227059.1"/>
    </source>
</evidence>
<dbReference type="SMART" id="SM00530">
    <property type="entry name" value="HTH_XRE"/>
    <property type="match status" value="1"/>
</dbReference>
<dbReference type="InterPro" id="IPR010982">
    <property type="entry name" value="Lambda_DNA-bd_dom_sf"/>
</dbReference>
<evidence type="ECO:0000256" key="1">
    <source>
        <dbReference type="SAM" id="MobiDB-lite"/>
    </source>
</evidence>
<proteinExistence type="predicted"/>
<evidence type="ECO:0000259" key="2">
    <source>
        <dbReference type="PROSITE" id="PS50943"/>
    </source>
</evidence>
<name>A0ABV7KXL7_9PROT</name>
<dbReference type="RefSeq" id="WP_379899220.1">
    <property type="nucleotide sequence ID" value="NZ_JBHRTR010000019.1"/>
</dbReference>
<gene>
    <name evidence="3" type="ORF">ACFOGJ_07455</name>
</gene>
<dbReference type="CDD" id="cd00093">
    <property type="entry name" value="HTH_XRE"/>
    <property type="match status" value="1"/>
</dbReference>
<keyword evidence="4" id="KW-1185">Reference proteome</keyword>
<feature type="domain" description="HTH cro/C1-type" evidence="2">
    <location>
        <begin position="47"/>
        <end position="101"/>
    </location>
</feature>
<reference evidence="4" key="1">
    <citation type="journal article" date="2019" name="Int. J. Syst. Evol. Microbiol.">
        <title>The Global Catalogue of Microorganisms (GCM) 10K type strain sequencing project: providing services to taxonomists for standard genome sequencing and annotation.</title>
        <authorList>
            <consortium name="The Broad Institute Genomics Platform"/>
            <consortium name="The Broad Institute Genome Sequencing Center for Infectious Disease"/>
            <person name="Wu L."/>
            <person name="Ma J."/>
        </authorList>
    </citation>
    <scope>NUCLEOTIDE SEQUENCE [LARGE SCALE GENOMIC DNA]</scope>
    <source>
        <strain evidence="4">KCTC 42964</strain>
    </source>
</reference>
<dbReference type="Pfam" id="PF01381">
    <property type="entry name" value="HTH_3"/>
    <property type="match status" value="1"/>
</dbReference>
<protein>
    <submittedName>
        <fullName evidence="3">Helix-turn-helix domain-containing protein</fullName>
    </submittedName>
</protein>
<dbReference type="Pfam" id="PF17765">
    <property type="entry name" value="MLTR_LBD"/>
    <property type="match status" value="1"/>
</dbReference>